<dbReference type="Proteomes" id="UP000001882">
    <property type="component" value="Chromosome"/>
</dbReference>
<keyword evidence="5" id="KW-0067">ATP-binding</keyword>
<dbReference type="CDD" id="cd17922">
    <property type="entry name" value="DEXHc_LHR-like"/>
    <property type="match status" value="1"/>
</dbReference>
<gene>
    <name evidence="12" type="ordered locus">MCP_2274</name>
</gene>
<evidence type="ECO:0000256" key="4">
    <source>
        <dbReference type="ARBA" id="ARBA00022806"/>
    </source>
</evidence>
<dbReference type="InterPro" id="IPR011545">
    <property type="entry name" value="DEAD/DEAH_box_helicase_dom"/>
</dbReference>
<keyword evidence="1" id="KW-0547">Nucleotide-binding</keyword>
<protein>
    <submittedName>
        <fullName evidence="12">ATP-dependent helicase</fullName>
    </submittedName>
</protein>
<dbReference type="PANTHER" id="PTHR47962">
    <property type="entry name" value="ATP-DEPENDENT HELICASE LHR-RELATED-RELATED"/>
    <property type="match status" value="1"/>
</dbReference>
<dbReference type="Gene3D" id="3.40.50.300">
    <property type="entry name" value="P-loop containing nucleotide triphosphate hydrolases"/>
    <property type="match status" value="2"/>
</dbReference>
<dbReference type="InterPro" id="IPR052511">
    <property type="entry name" value="ATP-dep_Helicase"/>
</dbReference>
<dbReference type="PROSITE" id="PS51192">
    <property type="entry name" value="HELICASE_ATP_BIND_1"/>
    <property type="match status" value="1"/>
</dbReference>
<evidence type="ECO:0000313" key="12">
    <source>
        <dbReference type="EMBL" id="BAI62346.1"/>
    </source>
</evidence>
<evidence type="ECO:0000256" key="5">
    <source>
        <dbReference type="ARBA" id="ARBA00022840"/>
    </source>
</evidence>
<dbReference type="PIRSF" id="PIRSF037307">
    <property type="entry name" value="Lhr-like_helic_prd"/>
    <property type="match status" value="1"/>
</dbReference>
<dbReference type="GO" id="GO:0140097">
    <property type="term" value="F:catalytic activity, acting on DNA"/>
    <property type="evidence" value="ECO:0007669"/>
    <property type="project" value="UniProtKB-ARBA"/>
</dbReference>
<dbReference type="GO" id="GO:0003677">
    <property type="term" value="F:DNA binding"/>
    <property type="evidence" value="ECO:0007669"/>
    <property type="project" value="UniProtKB-KW"/>
</dbReference>
<dbReference type="InterPro" id="IPR003593">
    <property type="entry name" value="AAA+_ATPase"/>
</dbReference>
<dbReference type="CDD" id="cd18796">
    <property type="entry name" value="SF2_C_LHR"/>
    <property type="match status" value="1"/>
</dbReference>
<dbReference type="PATRIC" id="fig|304371.9.peg.2315"/>
<proteinExistence type="inferred from homology"/>
<reference evidence="12 13" key="1">
    <citation type="journal article" date="2007" name="Appl. Environ. Microbiol.">
        <title>Isolation of key methanogens for global methane emission from rice paddy fields: a novel isolate affiliated with the clone cluster rice cluster I.</title>
        <authorList>
            <person name="Sakai S."/>
            <person name="Imachi H."/>
            <person name="Sekiguchi Y."/>
            <person name="Ohashi A."/>
            <person name="Harada H."/>
            <person name="Kamagata Y."/>
        </authorList>
    </citation>
    <scope>NUCLEOTIDE SEQUENCE [LARGE SCALE GENOMIC DNA]</scope>
    <source>
        <strain evidence="13">DSM 17711 / JCM 13418 / NBRC 101707 / SANAE</strain>
    </source>
</reference>
<dbReference type="SMART" id="SM00382">
    <property type="entry name" value="AAA"/>
    <property type="match status" value="1"/>
</dbReference>
<dbReference type="Pfam" id="PF19306">
    <property type="entry name" value="WHD_Lhr"/>
    <property type="match status" value="1"/>
</dbReference>
<dbReference type="STRING" id="304371.MCP_2274"/>
<evidence type="ECO:0000256" key="8">
    <source>
        <dbReference type="ARBA" id="ARBA00023235"/>
    </source>
</evidence>
<keyword evidence="6" id="KW-0238">DNA-binding</keyword>
<dbReference type="EMBL" id="AP011532">
    <property type="protein sequence ID" value="BAI62346.1"/>
    <property type="molecule type" value="Genomic_DNA"/>
</dbReference>
<dbReference type="Pfam" id="PF08494">
    <property type="entry name" value="DEAD_assoc"/>
    <property type="match status" value="1"/>
</dbReference>
<dbReference type="PROSITE" id="PS51194">
    <property type="entry name" value="HELICASE_CTER"/>
    <property type="match status" value="1"/>
</dbReference>
<feature type="domain" description="Helicase C-terminal" evidence="11">
    <location>
        <begin position="291"/>
        <end position="446"/>
    </location>
</feature>
<dbReference type="NCBIfam" id="NF010338">
    <property type="entry name" value="PRK13767.1"/>
    <property type="match status" value="1"/>
</dbReference>
<name>D1Z0X4_METPS</name>
<dbReference type="FunCoup" id="D1Z0X4">
    <property type="interactions" value="87"/>
</dbReference>
<dbReference type="RefSeq" id="WP_012901020.1">
    <property type="nucleotide sequence ID" value="NC_013665.1"/>
</dbReference>
<dbReference type="SMART" id="SM00490">
    <property type="entry name" value="HELICc"/>
    <property type="match status" value="1"/>
</dbReference>
<keyword evidence="7" id="KW-0234">DNA repair</keyword>
<accession>D1Z0X4</accession>
<dbReference type="PANTHER" id="PTHR47962:SF6">
    <property type="entry name" value="LARGE HELICASE-RELATED PROTEIN"/>
    <property type="match status" value="1"/>
</dbReference>
<dbReference type="Pfam" id="PF00270">
    <property type="entry name" value="DEAD"/>
    <property type="match status" value="1"/>
</dbReference>
<reference evidence="12 13" key="2">
    <citation type="journal article" date="2008" name="Int. J. Syst. Evol. Microbiol.">
        <title>Methanocella paludicola gen. nov., sp. nov., a methane-producing archaeon, the first isolate of the lineage 'Rice Cluster I', and proposal of the new archaeal order Methanocellales ord. nov.</title>
        <authorList>
            <person name="Sakai S."/>
            <person name="Imachi H."/>
            <person name="Hanada S."/>
            <person name="Ohashi A."/>
            <person name="Harada H."/>
            <person name="Kamagata Y."/>
        </authorList>
    </citation>
    <scope>NUCLEOTIDE SEQUENCE [LARGE SCALE GENOMIC DNA]</scope>
    <source>
        <strain evidence="13">DSM 17711 / JCM 13418 / NBRC 101707 / SANAE</strain>
    </source>
</reference>
<dbReference type="InterPro" id="IPR045628">
    <property type="entry name" value="Lhr_WH_dom"/>
</dbReference>
<dbReference type="GO" id="GO:0016887">
    <property type="term" value="F:ATP hydrolysis activity"/>
    <property type="evidence" value="ECO:0007669"/>
    <property type="project" value="TreeGrafter"/>
</dbReference>
<evidence type="ECO:0000259" key="11">
    <source>
        <dbReference type="PROSITE" id="PS51194"/>
    </source>
</evidence>
<evidence type="ECO:0000313" key="13">
    <source>
        <dbReference type="Proteomes" id="UP000001882"/>
    </source>
</evidence>
<evidence type="ECO:0000256" key="1">
    <source>
        <dbReference type="ARBA" id="ARBA00022741"/>
    </source>
</evidence>
<comment type="similarity">
    <text evidence="9">Belongs to the Lhr helicase family. Lhr-Core subfamily.</text>
</comment>
<evidence type="ECO:0000259" key="10">
    <source>
        <dbReference type="PROSITE" id="PS51192"/>
    </source>
</evidence>
<dbReference type="GeneID" id="8682089"/>
<evidence type="ECO:0000256" key="2">
    <source>
        <dbReference type="ARBA" id="ARBA00022763"/>
    </source>
</evidence>
<dbReference type="InterPro" id="IPR014001">
    <property type="entry name" value="Helicase_ATP-bd"/>
</dbReference>
<dbReference type="InterPro" id="IPR027417">
    <property type="entry name" value="P-loop_NTPase"/>
</dbReference>
<dbReference type="AlphaFoldDB" id="D1Z0X4"/>
<dbReference type="KEGG" id="mpd:MCP_2274"/>
<dbReference type="InterPro" id="IPR001650">
    <property type="entry name" value="Helicase_C-like"/>
</dbReference>
<evidence type="ECO:0000256" key="3">
    <source>
        <dbReference type="ARBA" id="ARBA00022801"/>
    </source>
</evidence>
<dbReference type="eggNOG" id="arCOG00557">
    <property type="taxonomic scope" value="Archaea"/>
</dbReference>
<dbReference type="SMART" id="SM00487">
    <property type="entry name" value="DEXDc"/>
    <property type="match status" value="1"/>
</dbReference>
<keyword evidence="13" id="KW-1185">Reference proteome</keyword>
<dbReference type="OrthoDB" id="372104at2157"/>
<organism evidence="12 13">
    <name type="scientific">Methanocella paludicola (strain DSM 17711 / JCM 13418 / NBRC 101707 / SANAE)</name>
    <dbReference type="NCBI Taxonomy" id="304371"/>
    <lineage>
        <taxon>Archaea</taxon>
        <taxon>Methanobacteriati</taxon>
        <taxon>Methanobacteriota</taxon>
        <taxon>Stenosarchaea group</taxon>
        <taxon>Methanomicrobia</taxon>
        <taxon>Methanocellales</taxon>
        <taxon>Methanocellaceae</taxon>
        <taxon>Methanocella</taxon>
    </lineage>
</organism>
<keyword evidence="4 12" id="KW-0347">Helicase</keyword>
<dbReference type="GO" id="GO:0004386">
    <property type="term" value="F:helicase activity"/>
    <property type="evidence" value="ECO:0007669"/>
    <property type="project" value="UniProtKB-KW"/>
</dbReference>
<evidence type="ECO:0000256" key="9">
    <source>
        <dbReference type="ARBA" id="ARBA00093467"/>
    </source>
</evidence>
<dbReference type="InterPro" id="IPR013701">
    <property type="entry name" value="Lhr-like_DEAD/DEAH_assoc"/>
</dbReference>
<feature type="domain" description="Helicase ATP-binding" evidence="10">
    <location>
        <begin position="64"/>
        <end position="255"/>
    </location>
</feature>
<dbReference type="InterPro" id="IPR017170">
    <property type="entry name" value="Lhr-like"/>
</dbReference>
<evidence type="ECO:0000256" key="7">
    <source>
        <dbReference type="ARBA" id="ARBA00023204"/>
    </source>
</evidence>
<keyword evidence="8" id="KW-0413">Isomerase</keyword>
<dbReference type="InParanoid" id="D1Z0X4"/>
<reference evidence="13" key="3">
    <citation type="journal article" date="2011" name="PLoS ONE">
        <title>Genome sequence of a mesophilic hydrogenotrophic methanogen Methanocella paludicola, the first cultivated representative of the order Methanocellales.</title>
        <authorList>
            <person name="Sakai S."/>
            <person name="Takaki Y."/>
            <person name="Shimamura S."/>
            <person name="Sekine M."/>
            <person name="Tajima T."/>
            <person name="Kosugi H."/>
            <person name="Ichikawa N."/>
            <person name="Tasumi E."/>
            <person name="Hiraki A.T."/>
            <person name="Shimizu A."/>
            <person name="Kato Y."/>
            <person name="Nishiko R."/>
            <person name="Mori K."/>
            <person name="Fujita N."/>
            <person name="Imachi H."/>
            <person name="Takai K."/>
        </authorList>
    </citation>
    <scope>NUCLEOTIDE SEQUENCE [LARGE SCALE GENOMIC DNA]</scope>
    <source>
        <strain evidence="13">DSM 17711 / JCM 13418 / NBRC 101707 / SANAE</strain>
    </source>
</reference>
<dbReference type="GO" id="GO:0005524">
    <property type="term" value="F:ATP binding"/>
    <property type="evidence" value="ECO:0007669"/>
    <property type="project" value="UniProtKB-KW"/>
</dbReference>
<evidence type="ECO:0000256" key="6">
    <source>
        <dbReference type="ARBA" id="ARBA00023125"/>
    </source>
</evidence>
<sequence>MTAKRKNKTSYAPPSSISYATLRHTDEEILNLFRPSVRKWWKDKFGGLKDVNGGYFTPPQRLAIPLIHEGRNVLICSPTGSGKTLSAFTAIINELFLLANTEEGLENSVYCIYISPLKSLANDIHKNLEEPLTAISKEYGEEILIRHAIRHGDTATDERASMLRKTPHILNTTPETLAILLNSPKFAEKLRTVRWVIVDEIHSMADTKRGVFLSLGLERLEEIVKAPFIRIGCSATVEPLDMIARFLGGNVDGVDREVSIVDTRFVRDYELKLLCPVPDLINASSQVVNRELYEMIHGLVQEHQNTLVFTNTRSGAERILYHLRKAYPEFYNEENTGCHHGSLGKDGRLDIEEKLKTGKVKVVTSSTSLELGIDMPYLDMVIQVGSPKSVSALLQRIGRAGHRLGQTVKGRVIALDRDELIECAVMLKKAQDGFIDGVHVPENCLDVLTQHIFGMAINEPMDIERVKKIIRRCYCYRNLTDPDFMSVIDYLAGALPGMEEKNIYGKIWYDPETNKIGRRGKLARMIYYTNIGVIPDEFKCDVITRSDHGWVGSLDEQYLEKLQKGDVFVLGGKFYEFLYRRGSKVYVDPSSSRPTVPSWFSERLPLSFDLALHLLDFKENMAKRTGDRSTYKWLLENYPIDENSAASIYQIFDEQVRYSRAESISTRHRFVIEEHLDKEHYRRYYYFHSLYGRPFNDGLSRIMAYIVSRERTSNVTLSVSDHGFFLSVPLSKKLDIVEYLTSLDESLAKELLRYSLEESQLLKRMFRINATRSLMILRNYKGHQKSARRQQVSADMMLSYAHKLENFSVLEESYREIIEDKLEIDHIQDIVRGIKSGEIEVDLIGVESPSPLAFGIASLSASDVVLAEDKNSLLKEFHKRVLAKIGKAK</sequence>
<dbReference type="GO" id="GO:0006281">
    <property type="term" value="P:DNA repair"/>
    <property type="evidence" value="ECO:0007669"/>
    <property type="project" value="UniProtKB-KW"/>
</dbReference>
<keyword evidence="3" id="KW-0378">Hydrolase</keyword>
<keyword evidence="2" id="KW-0227">DNA damage</keyword>
<dbReference type="Pfam" id="PF00271">
    <property type="entry name" value="Helicase_C"/>
    <property type="match status" value="1"/>
</dbReference>
<dbReference type="SUPFAM" id="SSF52540">
    <property type="entry name" value="P-loop containing nucleoside triphosphate hydrolases"/>
    <property type="match status" value="1"/>
</dbReference>